<protein>
    <recommendedName>
        <fullName evidence="1">PIN domain-containing protein</fullName>
    </recommendedName>
</protein>
<proteinExistence type="predicted"/>
<dbReference type="PATRIC" id="fig|634498.28.peg.1487"/>
<accession>D3E472</accession>
<dbReference type="GeneID" id="8771136"/>
<dbReference type="HOGENOM" id="CLU_107892_1_0_2"/>
<dbReference type="KEGG" id="mru:mru_1483"/>
<dbReference type="Proteomes" id="UP000008680">
    <property type="component" value="Chromosome"/>
</dbReference>
<dbReference type="OrthoDB" id="15280at2157"/>
<dbReference type="EMBL" id="CP001719">
    <property type="protein sequence ID" value="ADC47333.1"/>
    <property type="molecule type" value="Genomic_DNA"/>
</dbReference>
<dbReference type="CDD" id="cd09879">
    <property type="entry name" value="PIN_VapC_AF0591-like"/>
    <property type="match status" value="1"/>
</dbReference>
<evidence type="ECO:0000259" key="1">
    <source>
        <dbReference type="SMART" id="SM00670"/>
    </source>
</evidence>
<name>D3E472_METRM</name>
<dbReference type="Pfam" id="PF18477">
    <property type="entry name" value="PIN_9"/>
    <property type="match status" value="1"/>
</dbReference>
<feature type="domain" description="PIN" evidence="1">
    <location>
        <begin position="6"/>
        <end position="108"/>
    </location>
</feature>
<evidence type="ECO:0000313" key="3">
    <source>
        <dbReference type="Proteomes" id="UP000008680"/>
    </source>
</evidence>
<dbReference type="InterPro" id="IPR002716">
    <property type="entry name" value="PIN_dom"/>
</dbReference>
<reference evidence="2 3" key="1">
    <citation type="journal article" date="2010" name="PLoS ONE">
        <title>The genome sequence of the rumen methanogen Methanobrevibacter ruminantium reveals new possibilities for controlling ruminant methane emissions.</title>
        <authorList>
            <person name="Leahy S.C."/>
            <person name="Kelly W.J."/>
            <person name="Altermann E."/>
            <person name="Ronimus R.S."/>
            <person name="Yeoman C.J."/>
            <person name="Pacheco D.M."/>
            <person name="Li D."/>
            <person name="Kong Z."/>
            <person name="McTavish S."/>
            <person name="Sang C."/>
            <person name="Lambie S.C."/>
            <person name="Janssen P.H."/>
            <person name="Dey D."/>
            <person name="Attwood G.T."/>
        </authorList>
    </citation>
    <scope>NUCLEOTIDE SEQUENCE [LARGE SCALE GENOMIC DNA]</scope>
    <source>
        <strain evidence="3">ATCC 35063 / DSM 1093 / JCM 13430 / OCM 146 / M1</strain>
    </source>
</reference>
<gene>
    <name evidence="2" type="ordered locus">mru_1483</name>
</gene>
<organism evidence="2 3">
    <name type="scientific">Methanobrevibacter ruminantium (strain ATCC 35063 / DSM 1093 / JCM 13430 / OCM 146 / M1)</name>
    <name type="common">Methanobacterium ruminantium</name>
    <dbReference type="NCBI Taxonomy" id="634498"/>
    <lineage>
        <taxon>Archaea</taxon>
        <taxon>Methanobacteriati</taxon>
        <taxon>Methanobacteriota</taxon>
        <taxon>Methanomada group</taxon>
        <taxon>Methanobacteria</taxon>
        <taxon>Methanobacteriales</taxon>
        <taxon>Methanobacteriaceae</taxon>
        <taxon>Methanobrevibacter</taxon>
    </lineage>
</organism>
<sequence>MKSESREVFIDTNFFMIPFQFNVDIIEEFKRVLPNYKLVTTTFVIDELKGLKNNNKGKVRLAAGLGLRIAQSDEIEIRNVSLNDGESVDDALIRISKVLATNDIVLKKKAKKNGIALVFLRQKKYLAVDGYLA</sequence>
<dbReference type="InterPro" id="IPR041120">
    <property type="entry name" value="PIN_9"/>
</dbReference>
<dbReference type="eggNOG" id="arCOG04312">
    <property type="taxonomic scope" value="Archaea"/>
</dbReference>
<dbReference type="AlphaFoldDB" id="D3E472"/>
<evidence type="ECO:0000313" key="2">
    <source>
        <dbReference type="EMBL" id="ADC47333.1"/>
    </source>
</evidence>
<dbReference type="RefSeq" id="WP_012956282.1">
    <property type="nucleotide sequence ID" value="NC_013790.1"/>
</dbReference>
<dbReference type="InterPro" id="IPR029060">
    <property type="entry name" value="PIN-like_dom_sf"/>
</dbReference>
<dbReference type="Gene3D" id="3.40.50.1010">
    <property type="entry name" value="5'-nuclease"/>
    <property type="match status" value="1"/>
</dbReference>
<keyword evidence="3" id="KW-1185">Reference proteome</keyword>
<dbReference type="STRING" id="634498.mru_1483"/>
<dbReference type="SMART" id="SM00670">
    <property type="entry name" value="PINc"/>
    <property type="match status" value="1"/>
</dbReference>
<dbReference type="SUPFAM" id="SSF88723">
    <property type="entry name" value="PIN domain-like"/>
    <property type="match status" value="1"/>
</dbReference>